<name>D8PZ84_SCHCM</name>
<organism evidence="3">
    <name type="scientific">Schizophyllum commune (strain H4-8 / FGSC 9210)</name>
    <name type="common">Split gill fungus</name>
    <dbReference type="NCBI Taxonomy" id="578458"/>
    <lineage>
        <taxon>Eukaryota</taxon>
        <taxon>Fungi</taxon>
        <taxon>Dikarya</taxon>
        <taxon>Basidiomycota</taxon>
        <taxon>Agaricomycotina</taxon>
        <taxon>Agaricomycetes</taxon>
        <taxon>Agaricomycetidae</taxon>
        <taxon>Agaricales</taxon>
        <taxon>Schizophyllaceae</taxon>
        <taxon>Schizophyllum</taxon>
    </lineage>
</organism>
<proteinExistence type="predicted"/>
<feature type="compositionally biased region" description="Polar residues" evidence="1">
    <location>
        <begin position="37"/>
        <end position="65"/>
    </location>
</feature>
<evidence type="ECO:0000256" key="1">
    <source>
        <dbReference type="SAM" id="MobiDB-lite"/>
    </source>
</evidence>
<dbReference type="VEuPathDB" id="FungiDB:SCHCODRAFT_01038117"/>
<dbReference type="InParanoid" id="D8PZ84"/>
<dbReference type="HOGENOM" id="CLU_1986993_0_0_1"/>
<keyword evidence="3" id="KW-1185">Reference proteome</keyword>
<dbReference type="GeneID" id="9585342"/>
<reference evidence="2 3" key="1">
    <citation type="journal article" date="2010" name="Nat. Biotechnol.">
        <title>Genome sequence of the model mushroom Schizophyllum commune.</title>
        <authorList>
            <person name="Ohm R.A."/>
            <person name="de Jong J.F."/>
            <person name="Lugones L.G."/>
            <person name="Aerts A."/>
            <person name="Kothe E."/>
            <person name="Stajich J.E."/>
            <person name="de Vries R.P."/>
            <person name="Record E."/>
            <person name="Levasseur A."/>
            <person name="Baker S.E."/>
            <person name="Bartholomew K.A."/>
            <person name="Coutinho P.M."/>
            <person name="Erdmann S."/>
            <person name="Fowler T.J."/>
            <person name="Gathman A.C."/>
            <person name="Lombard V."/>
            <person name="Henrissat B."/>
            <person name="Knabe N."/>
            <person name="Kuees U."/>
            <person name="Lilly W.W."/>
            <person name="Lindquist E."/>
            <person name="Lucas S."/>
            <person name="Magnuson J.K."/>
            <person name="Piumi F."/>
            <person name="Raudaskoski M."/>
            <person name="Salamov A."/>
            <person name="Schmutz J."/>
            <person name="Schwarze F.W.M.R."/>
            <person name="vanKuyk P.A."/>
            <person name="Horton J.S."/>
            <person name="Grigoriev I.V."/>
            <person name="Woesten H.A.B."/>
        </authorList>
    </citation>
    <scope>NUCLEOTIDE SEQUENCE [LARGE SCALE GENOMIC DNA]</scope>
    <source>
        <strain evidence="3">H4-8 / FGSC 9210</strain>
    </source>
</reference>
<feature type="region of interest" description="Disordered" evidence="1">
    <location>
        <begin position="1"/>
        <end position="126"/>
    </location>
</feature>
<feature type="compositionally biased region" description="Pro residues" evidence="1">
    <location>
        <begin position="1"/>
        <end position="35"/>
    </location>
</feature>
<gene>
    <name evidence="2" type="ORF">SCHCODRAFT_10713</name>
</gene>
<dbReference type="EMBL" id="GL377304">
    <property type="protein sequence ID" value="EFI98821.1"/>
    <property type="molecule type" value="Genomic_DNA"/>
</dbReference>
<dbReference type="Proteomes" id="UP000007431">
    <property type="component" value="Unassembled WGS sequence"/>
</dbReference>
<feature type="non-terminal residue" evidence="2">
    <location>
        <position position="126"/>
    </location>
</feature>
<evidence type="ECO:0000313" key="3">
    <source>
        <dbReference type="Proteomes" id="UP000007431"/>
    </source>
</evidence>
<dbReference type="AlphaFoldDB" id="D8PZ84"/>
<accession>D8PZ84</accession>
<sequence>MYAPPPPPMNPPSQPPTIVPPHPPVNAPPQLPPNPSRSMSASRQNQQMSPPGSTEQLPTSSSQPMSHIGIPHPTSWNMPSHPGTMMPHTGNAMPYPNNVSQPPRLSPATDPPHYMHQIPGAPSSSS</sequence>
<protein>
    <submittedName>
        <fullName evidence="2">Uncharacterized protein</fullName>
    </submittedName>
</protein>
<evidence type="ECO:0000313" key="2">
    <source>
        <dbReference type="EMBL" id="EFI98821.1"/>
    </source>
</evidence>
<dbReference type="KEGG" id="scm:SCHCO_01038117"/>
<dbReference type="RefSeq" id="XP_003033724.1">
    <property type="nucleotide sequence ID" value="XM_003033678.1"/>
</dbReference>